<dbReference type="PROSITE" id="PS00697">
    <property type="entry name" value="DNA_LIGASE_A1"/>
    <property type="match status" value="1"/>
</dbReference>
<dbReference type="GO" id="GO:0051301">
    <property type="term" value="P:cell division"/>
    <property type="evidence" value="ECO:0007669"/>
    <property type="project" value="UniProtKB-KW"/>
</dbReference>
<feature type="binding site" evidence="15">
    <location>
        <position position="254"/>
    </location>
    <ligand>
        <name>ATP</name>
        <dbReference type="ChEBI" id="CHEBI:30616"/>
    </ligand>
</feature>
<dbReference type="GO" id="GO:0006281">
    <property type="term" value="P:DNA repair"/>
    <property type="evidence" value="ECO:0007669"/>
    <property type="project" value="UniProtKB-UniRule"/>
</dbReference>
<dbReference type="FunFam" id="3.30.470.30:FF:000012">
    <property type="entry name" value="Probable DNA ligase"/>
    <property type="match status" value="1"/>
</dbReference>
<dbReference type="InterPro" id="IPR000977">
    <property type="entry name" value="DNA_ligase_ATP-dep"/>
</dbReference>
<dbReference type="InterPro" id="IPR012309">
    <property type="entry name" value="DNA_ligase_ATP-dep_C"/>
</dbReference>
<comment type="cofactor">
    <cofactor evidence="1 15">
        <name>Mg(2+)</name>
        <dbReference type="ChEBI" id="CHEBI:18420"/>
    </cofactor>
</comment>
<name>A0A832XLE8_9ARCH</name>
<dbReference type="SUPFAM" id="SSF117018">
    <property type="entry name" value="ATP-dependent DNA ligase DNA-binding domain"/>
    <property type="match status" value="1"/>
</dbReference>
<keyword evidence="10 15" id="KW-0067">ATP-binding</keyword>
<dbReference type="Pfam" id="PF04679">
    <property type="entry name" value="DNA_ligase_A_C"/>
    <property type="match status" value="1"/>
</dbReference>
<feature type="binding site" evidence="15">
    <location>
        <position position="340"/>
    </location>
    <ligand>
        <name>ATP</name>
        <dbReference type="ChEBI" id="CHEBI:30616"/>
    </ligand>
</feature>
<keyword evidence="19" id="KW-1185">Reference proteome</keyword>
<evidence type="ECO:0000256" key="13">
    <source>
        <dbReference type="ARBA" id="ARBA00023204"/>
    </source>
</evidence>
<dbReference type="GO" id="GO:0003910">
    <property type="term" value="F:DNA ligase (ATP) activity"/>
    <property type="evidence" value="ECO:0007669"/>
    <property type="project" value="UniProtKB-UniRule"/>
</dbReference>
<dbReference type="GO" id="GO:0071897">
    <property type="term" value="P:DNA biosynthetic process"/>
    <property type="evidence" value="ECO:0007669"/>
    <property type="project" value="InterPro"/>
</dbReference>
<comment type="caution">
    <text evidence="18">The sequence shown here is derived from an EMBL/GenBank/DDBJ whole genome shotgun (WGS) entry which is preliminary data.</text>
</comment>
<keyword evidence="12 15" id="KW-0233">DNA recombination</keyword>
<dbReference type="Gene3D" id="1.10.3260.10">
    <property type="entry name" value="DNA ligase, ATP-dependent, N-terminal domain"/>
    <property type="match status" value="1"/>
</dbReference>
<dbReference type="SUPFAM" id="SSF56091">
    <property type="entry name" value="DNA ligase/mRNA capping enzyme, catalytic domain"/>
    <property type="match status" value="1"/>
</dbReference>
<keyword evidence="5 15" id="KW-0132">Cell division</keyword>
<dbReference type="InterPro" id="IPR012340">
    <property type="entry name" value="NA-bd_OB-fold"/>
</dbReference>
<dbReference type="Gene3D" id="2.40.50.140">
    <property type="entry name" value="Nucleic acid-binding proteins"/>
    <property type="match status" value="1"/>
</dbReference>
<dbReference type="EC" id="6.5.1.1" evidence="15"/>
<keyword evidence="13 15" id="KW-0234">DNA repair</keyword>
<evidence type="ECO:0000256" key="9">
    <source>
        <dbReference type="ARBA" id="ARBA00022763"/>
    </source>
</evidence>
<accession>A0A832XLE8</accession>
<evidence type="ECO:0000313" key="18">
    <source>
        <dbReference type="EMBL" id="HIJ99797.1"/>
    </source>
</evidence>
<sequence length="556" mass="62363">MKYGKLVDSYRKLSSTSKKLEKTSIVAKLLKSASDEDTVMLAMLFQGRIFPEWDETELGVADSIMIKTLIRISGVSESEIKLISRKTGDLGDAAEKILEKRKQTTLHKKSLSLDDVYSNLQKIPTIGGVGSVEKRMSLISELLSSATPEEGKYITRTILQTLRLGVGEGTMRDSIAKAYGVEPSLVERAHNIRNDFGEVATLAREQGESGLKKLSLEVGRPLKPMLAKKTEGIENAVADMGGIAAWEIKYDGMRVQIHKKGSEIRVFTRRLDDVSKQFYDIVELASESISAKDCILEGEAVGVDPNTRRPLPFQQLSRRIKRKYDIEELSREIPVTVNLFDILYLDGKSLLDSPFEERRKLLVKSVNPSGSKFAFAEQLISGEKKKIKRFYERALSMGHEGLMAKNLKAKYTPGSRVKHMYKLKPEMESLDLVIIGAIWGEGRRASWLGSFILGARDPDTSEFVEVGKVATGLTDENLKKLTEILKPLITKDNVSTVDVRPKIVVEVGYEEIQKSPTYRSGFALRFPRVKEIRDDKGPEDADSVERVARLYELQRK</sequence>
<dbReference type="Gene3D" id="3.30.470.30">
    <property type="entry name" value="DNA ligase/mRNA capping enzyme"/>
    <property type="match status" value="1"/>
</dbReference>
<dbReference type="InterPro" id="IPR036599">
    <property type="entry name" value="DNA_ligase_N_sf"/>
</dbReference>
<dbReference type="PROSITE" id="PS00333">
    <property type="entry name" value="DNA_LIGASE_A2"/>
    <property type="match status" value="1"/>
</dbReference>
<feature type="binding site" evidence="15">
    <location>
        <position position="299"/>
    </location>
    <ligand>
        <name>ATP</name>
        <dbReference type="ChEBI" id="CHEBI:30616"/>
    </ligand>
</feature>
<keyword evidence="11 15" id="KW-0460">Magnesium</keyword>
<dbReference type="CDD" id="cd07901">
    <property type="entry name" value="Adenylation_DNA_ligase_Arch_LigB"/>
    <property type="match status" value="1"/>
</dbReference>
<evidence type="ECO:0000259" key="17">
    <source>
        <dbReference type="PROSITE" id="PS50160"/>
    </source>
</evidence>
<dbReference type="NCBIfam" id="TIGR00574">
    <property type="entry name" value="dnl1"/>
    <property type="match status" value="1"/>
</dbReference>
<keyword evidence="6 15" id="KW-0235">DNA replication</keyword>
<feature type="domain" description="ATP-dependent DNA ligase family profile" evidence="17">
    <location>
        <begin position="328"/>
        <end position="457"/>
    </location>
</feature>
<dbReference type="EMBL" id="DVAD01000015">
    <property type="protein sequence ID" value="HIJ99797.1"/>
    <property type="molecule type" value="Genomic_DNA"/>
</dbReference>
<dbReference type="FunFam" id="1.10.3260.10:FF:000007">
    <property type="entry name" value="DNA ligase"/>
    <property type="match status" value="1"/>
</dbReference>
<evidence type="ECO:0000256" key="11">
    <source>
        <dbReference type="ARBA" id="ARBA00022842"/>
    </source>
</evidence>
<dbReference type="Pfam" id="PF04675">
    <property type="entry name" value="DNA_ligase_A_N"/>
    <property type="match status" value="1"/>
</dbReference>
<keyword evidence="7 15" id="KW-0479">Metal-binding</keyword>
<dbReference type="GO" id="GO:0003677">
    <property type="term" value="F:DNA binding"/>
    <property type="evidence" value="ECO:0007669"/>
    <property type="project" value="InterPro"/>
</dbReference>
<evidence type="ECO:0000256" key="14">
    <source>
        <dbReference type="ARBA" id="ARBA00023306"/>
    </source>
</evidence>
<evidence type="ECO:0000256" key="2">
    <source>
        <dbReference type="ARBA" id="ARBA00007572"/>
    </source>
</evidence>
<comment type="function">
    <text evidence="15">DNA ligase that seals nicks in double-stranded DNA during DNA replication, DNA recombination and DNA repair.</text>
</comment>
<dbReference type="FunFam" id="2.40.50.140:FF:000163">
    <property type="entry name" value="Probable DNA ligase"/>
    <property type="match status" value="1"/>
</dbReference>
<protein>
    <recommendedName>
        <fullName evidence="3 15">DNA ligase</fullName>
        <ecNumber evidence="15">6.5.1.1</ecNumber>
    </recommendedName>
    <alternativeName>
        <fullName evidence="15">Polydeoxyribonucleotide synthase [ATP]</fullName>
    </alternativeName>
</protein>
<evidence type="ECO:0000256" key="8">
    <source>
        <dbReference type="ARBA" id="ARBA00022741"/>
    </source>
</evidence>
<evidence type="ECO:0000256" key="5">
    <source>
        <dbReference type="ARBA" id="ARBA00022618"/>
    </source>
</evidence>
<keyword evidence="8 15" id="KW-0547">Nucleotide-binding</keyword>
<dbReference type="HAMAP" id="MF_00407">
    <property type="entry name" value="DNA_ligase"/>
    <property type="match status" value="1"/>
</dbReference>
<evidence type="ECO:0000256" key="1">
    <source>
        <dbReference type="ARBA" id="ARBA00001946"/>
    </source>
</evidence>
<dbReference type="AlphaFoldDB" id="A0A832XLE8"/>
<evidence type="ECO:0000256" key="10">
    <source>
        <dbReference type="ARBA" id="ARBA00022840"/>
    </source>
</evidence>
<feature type="binding site" evidence="15">
    <location>
        <position position="416"/>
    </location>
    <ligand>
        <name>ATP</name>
        <dbReference type="ChEBI" id="CHEBI:30616"/>
    </ligand>
</feature>
<dbReference type="InterPro" id="IPR016059">
    <property type="entry name" value="DNA_ligase_ATP-dep_CS"/>
</dbReference>
<keyword evidence="9 15" id="KW-0227">DNA damage</keyword>
<feature type="binding site" evidence="15">
    <location>
        <position position="247"/>
    </location>
    <ligand>
        <name>ATP</name>
        <dbReference type="ChEBI" id="CHEBI:30616"/>
    </ligand>
</feature>
<dbReference type="PANTHER" id="PTHR45674">
    <property type="entry name" value="DNA LIGASE 1/3 FAMILY MEMBER"/>
    <property type="match status" value="1"/>
</dbReference>
<dbReference type="GO" id="GO:0006273">
    <property type="term" value="P:lagging strand elongation"/>
    <property type="evidence" value="ECO:0007669"/>
    <property type="project" value="TreeGrafter"/>
</dbReference>
<evidence type="ECO:0000256" key="12">
    <source>
        <dbReference type="ARBA" id="ARBA00023172"/>
    </source>
</evidence>
<dbReference type="InterPro" id="IPR022865">
    <property type="entry name" value="DNA_ligae_ATP-dep_bac/arc"/>
</dbReference>
<comment type="catalytic activity">
    <reaction evidence="15">
        <text>ATP + (deoxyribonucleotide)n-3'-hydroxyl + 5'-phospho-(deoxyribonucleotide)m = (deoxyribonucleotide)n+m + AMP + diphosphate.</text>
        <dbReference type="EC" id="6.5.1.1"/>
    </reaction>
</comment>
<dbReference type="CDD" id="cd07972">
    <property type="entry name" value="OBF_DNA_ligase_Arch_LigB"/>
    <property type="match status" value="1"/>
</dbReference>
<evidence type="ECO:0000256" key="6">
    <source>
        <dbReference type="ARBA" id="ARBA00022705"/>
    </source>
</evidence>
<dbReference type="PROSITE" id="PS50160">
    <property type="entry name" value="DNA_LIGASE_A3"/>
    <property type="match status" value="1"/>
</dbReference>
<keyword evidence="14 15" id="KW-0131">Cell cycle</keyword>
<comment type="similarity">
    <text evidence="2 15 16">Belongs to the ATP-dependent DNA ligase family.</text>
</comment>
<dbReference type="PANTHER" id="PTHR45674:SF7">
    <property type="entry name" value="DNA LIGASE"/>
    <property type="match status" value="1"/>
</dbReference>
<evidence type="ECO:0000256" key="15">
    <source>
        <dbReference type="HAMAP-Rule" id="MF_00407"/>
    </source>
</evidence>
<dbReference type="InterPro" id="IPR012308">
    <property type="entry name" value="DNA_ligase_ATP-dep_N"/>
</dbReference>
<dbReference type="GO" id="GO:0046872">
    <property type="term" value="F:metal ion binding"/>
    <property type="evidence" value="ECO:0007669"/>
    <property type="project" value="UniProtKB-KW"/>
</dbReference>
<dbReference type="SUPFAM" id="SSF50249">
    <property type="entry name" value="Nucleic acid-binding proteins"/>
    <property type="match status" value="1"/>
</dbReference>
<keyword evidence="4 15" id="KW-0436">Ligase</keyword>
<feature type="binding site" evidence="15">
    <location>
        <position position="269"/>
    </location>
    <ligand>
        <name>ATP</name>
        <dbReference type="ChEBI" id="CHEBI:30616"/>
    </ligand>
</feature>
<feature type="binding site" evidence="15">
    <location>
        <position position="422"/>
    </location>
    <ligand>
        <name>ATP</name>
        <dbReference type="ChEBI" id="CHEBI:30616"/>
    </ligand>
</feature>
<dbReference type="GO" id="GO:0005524">
    <property type="term" value="F:ATP binding"/>
    <property type="evidence" value="ECO:0007669"/>
    <property type="project" value="UniProtKB-UniRule"/>
</dbReference>
<evidence type="ECO:0000256" key="4">
    <source>
        <dbReference type="ARBA" id="ARBA00022598"/>
    </source>
</evidence>
<reference evidence="18 19" key="1">
    <citation type="journal article" name="Nat. Commun.">
        <title>Undinarchaeota illuminate DPANN phylogeny and the impact of gene transfer on archaeal evolution.</title>
        <authorList>
            <person name="Dombrowski N."/>
            <person name="Williams T.A."/>
            <person name="Sun J."/>
            <person name="Woodcroft B.J."/>
            <person name="Lee J.H."/>
            <person name="Minh B.Q."/>
            <person name="Rinke C."/>
            <person name="Spang A."/>
        </authorList>
    </citation>
    <scope>NUCLEOTIDE SEQUENCE [LARGE SCALE GENOMIC DNA]</scope>
    <source>
        <strain evidence="18">MAG_bin17</strain>
    </source>
</reference>
<proteinExistence type="inferred from homology"/>
<organism evidence="18 19">
    <name type="scientific">Candidatus Undinarchaeum marinum</name>
    <dbReference type="NCBI Taxonomy" id="2756141"/>
    <lineage>
        <taxon>Archaea</taxon>
        <taxon>Candidatus Undinarchaeota</taxon>
        <taxon>Candidatus Undinarchaeia</taxon>
        <taxon>Candidatus Undinarchaeales</taxon>
        <taxon>Candidatus Undinarchaeaceae</taxon>
        <taxon>Candidatus Undinarchaeum</taxon>
    </lineage>
</organism>
<dbReference type="InterPro" id="IPR050191">
    <property type="entry name" value="ATP-dep_DNA_ligase"/>
</dbReference>
<dbReference type="InterPro" id="IPR012310">
    <property type="entry name" value="DNA_ligase_ATP-dep_cent"/>
</dbReference>
<feature type="active site" description="N6-AMP-lysine intermediate" evidence="15">
    <location>
        <position position="249"/>
    </location>
</feature>
<evidence type="ECO:0000256" key="16">
    <source>
        <dbReference type="RuleBase" id="RU004196"/>
    </source>
</evidence>
<evidence type="ECO:0000256" key="7">
    <source>
        <dbReference type="ARBA" id="ARBA00022723"/>
    </source>
</evidence>
<dbReference type="Pfam" id="PF01068">
    <property type="entry name" value="DNA_ligase_A_M"/>
    <property type="match status" value="1"/>
</dbReference>
<gene>
    <name evidence="15" type="primary">lig</name>
    <name evidence="18" type="ORF">H1011_03165</name>
</gene>
<evidence type="ECO:0000256" key="3">
    <source>
        <dbReference type="ARBA" id="ARBA00013308"/>
    </source>
</evidence>
<dbReference type="Proteomes" id="UP000604391">
    <property type="component" value="Unassembled WGS sequence"/>
</dbReference>
<dbReference type="GO" id="GO:0006310">
    <property type="term" value="P:DNA recombination"/>
    <property type="evidence" value="ECO:0007669"/>
    <property type="project" value="UniProtKB-UniRule"/>
</dbReference>
<evidence type="ECO:0000313" key="19">
    <source>
        <dbReference type="Proteomes" id="UP000604391"/>
    </source>
</evidence>